<feature type="transmembrane region" description="Helical" evidence="1">
    <location>
        <begin position="327"/>
        <end position="348"/>
    </location>
</feature>
<gene>
    <name evidence="3" type="ORF">OJ253_1466</name>
</gene>
<keyword evidence="1" id="KW-0472">Membrane</keyword>
<evidence type="ECO:0000313" key="3">
    <source>
        <dbReference type="EMBL" id="KAJ1609727.1"/>
    </source>
</evidence>
<dbReference type="OrthoDB" id="342882at2759"/>
<keyword evidence="1" id="KW-1133">Transmembrane helix</keyword>
<dbReference type="Proteomes" id="UP001067231">
    <property type="component" value="Unassembled WGS sequence"/>
</dbReference>
<reference evidence="3" key="1">
    <citation type="submission" date="2022-10" db="EMBL/GenBank/DDBJ databases">
        <title>Adaptive evolution leads to modifications in subtelomeric GC content in a zoonotic Cryptosporidium species.</title>
        <authorList>
            <person name="Li J."/>
            <person name="Feng Y."/>
            <person name="Xiao L."/>
        </authorList>
    </citation>
    <scope>NUCLEOTIDE SEQUENCE</scope>
    <source>
        <strain evidence="3">33844</strain>
    </source>
</reference>
<dbReference type="EMBL" id="JAPCXC010000031">
    <property type="protein sequence ID" value="KAJ1609727.1"/>
    <property type="molecule type" value="Genomic_DNA"/>
</dbReference>
<feature type="signal peptide" evidence="2">
    <location>
        <begin position="1"/>
        <end position="24"/>
    </location>
</feature>
<evidence type="ECO:0000256" key="2">
    <source>
        <dbReference type="SAM" id="SignalP"/>
    </source>
</evidence>
<organism evidence="3">
    <name type="scientific">Cryptosporidium canis</name>
    <dbReference type="NCBI Taxonomy" id="195482"/>
    <lineage>
        <taxon>Eukaryota</taxon>
        <taxon>Sar</taxon>
        <taxon>Alveolata</taxon>
        <taxon>Apicomplexa</taxon>
        <taxon>Conoidasida</taxon>
        <taxon>Coccidia</taxon>
        <taxon>Eucoccidiorida</taxon>
        <taxon>Eimeriorina</taxon>
        <taxon>Cryptosporidiidae</taxon>
        <taxon>Cryptosporidium</taxon>
    </lineage>
</organism>
<name>A0A9D5DGX3_9CRYT</name>
<proteinExistence type="predicted"/>
<sequence length="1720" mass="195933">MRKWALKAVLAGALLVVATQFVEGVHGGQYLFPYRTPQVGVIPVSVGAENRDSLIRIWEERVIPSSRDIEKKECLVVGNGISCGDMECRGYLTRSKDIVKVCNYTEFSPDNRWIPSFIDEDLPMCKVFNLSSVPEIKSVLSNGLFNSPRACLCSKESGNGNLKVLSPSSSGDTHGGWRIELFQDDLEIPNIYPFNRFIVDVRVLVNPGWSLEFILSSSLKINKAVFSIVSLKKDDLCQGFPEDGSLQILQPTNLDSKGDQLIQTYLWNPKRSYNNSKNDSFDYQFPANQLTTTHYYICYYHHQNSNSGHLLGSVYFRLNPEDAAQTFSLLLLAIIFAPLVLFSIYIVISSKHKTSIDKLQGYVLFENRSQSGFWGERLAERSGWIAVSEKSVKQLIRELVGIQVRQGVLGSHHESNYQDLVKKIECNVWTKILSKGRGRKATGDLDYTAYLDSSLSNIVLQSNPGPGSDRSMSIFKDQRSKVVETQMFCFLPLFILSYNLADCCLRSPSGLYILQLMYILIGSLDTYSLDLWQDSCLRRVYQSDLTWRLNSIMQRSLSDLVTGGLEEDSPEQTLDFKRSFSTFSSLIFKSTAFTKSLRDFWLDIISDFSLGIVTFRGLDSDSRRETLFDNEVLPLTKSLEDVELSRQTDRIAEMAFGDDHFGPRDELAVVGTEGSRLAIPKYATPSLSRPAVIQSKRSSLIASFMGNSDDESDGTEPQWEKLDTGEASVVPVSLGKREKVDHGQDGSIIQIRDQRERLSVGLVSGSEIKIVPPQSELENPKVPGTSLFSYFDGLSKLIKEGKRPYERENQRVLNLSRVRLPGILRRISRRSEVEYSRKCLGLSWDQQYLSLNKTNKVFNESVLSVLTTERVKNCTVASTDPQSRSVGEYVWIKLDSVRRLFQGVDSEEFSIYPRRQEVGTSKSTGLVDDYSIFVDDQYVSIELLRDVGDLSPWMNNFGQGDRFMYTRMGRSGISGSRGARGDHEEQIFLSQDLVSTLCSIGTRVHYLRSFAELLAFLWGRMSSDSSQTVREECVVSIRILSKVIQEFLQLYLDDIELYFSRLASRGGLSQQESPPTNSYLSVCILLMELSPAIEMLTKIFNLRSFSRHSETRIWRVPHGYFLLNYIYYYLWQFQMNLPLAASRDRESVSKIQGGGTVFRRVDTSIYNYGHILSVIYKCIKRGIFNYRLDSVHSLAESQDLESRLKSSLALNKSILKPIVPIMLRILVMKRICSKGSELMAVRDPSGVLSLKAPIDIEKSLSTFFSDANIFQLVGSETETEPDPENLFTDDPQTRSSELRTIGGAAHSFGGETVIDYLKRNQLDFGRIYQAYFRHLDQAIEMINNLEYNMGEYLALAFRTGRFLGDQVWGGGEANISLLADDLLGHLKEVVSTRAPRSSQRYPNIGGGLERIRWRKDSNIANTRQLDNYVMLNGTFDYEGLARLILGLDIDLSSFRRHANRNGSPGALEVQEIGQVREEEDMVKLFQMIVLLEVISDRLVELKRFVGRVAMYIWCRKNTTDYNLYIRFSQGYLYDAFTEELQKLVWGIENNIGTIHFNIEIIKNYIVMIFERLDPKAKLASKNENVQECNNYDSKWRTVFNYCNGRLFNQLSLSEKRFIYSLTYHICQICLLLLDFISKVGSFKEPPKRPSSFPQKRTMEQDFMGDQRNIMLELLGRWRSNKLGEIVSRLLHAYKSLANYISGNRANFCQENSYILYYISS</sequence>
<comment type="caution">
    <text evidence="3">The sequence shown here is derived from an EMBL/GenBank/DDBJ whole genome shotgun (WGS) entry which is preliminary data.</text>
</comment>
<feature type="chain" id="PRO_5039225665" evidence="2">
    <location>
        <begin position="25"/>
        <end position="1720"/>
    </location>
</feature>
<accession>A0A9D5DGX3</accession>
<keyword evidence="1" id="KW-0812">Transmembrane</keyword>
<protein>
    <submittedName>
        <fullName evidence="3">Uncharacterized protein</fullName>
    </submittedName>
</protein>
<evidence type="ECO:0000256" key="1">
    <source>
        <dbReference type="SAM" id="Phobius"/>
    </source>
</evidence>
<keyword evidence="2" id="KW-0732">Signal</keyword>